<protein>
    <submittedName>
        <fullName evidence="2">DUF5004 domain-containing protein</fullName>
    </submittedName>
</protein>
<reference evidence="2 3" key="1">
    <citation type="submission" date="2019-08" db="EMBL/GenBank/DDBJ databases">
        <title>Phlebobacter frassis gen. nov. sp. nov., a new member of family Sphingobacteriaceae isolated from sand fly rearing media.</title>
        <authorList>
            <person name="Kakumanu M.L."/>
            <person name="Marayati B.F."/>
            <person name="Wada-Katsumata A."/>
            <person name="Wasserberg G."/>
            <person name="Schal C."/>
            <person name="Apperson C.S."/>
            <person name="Ponnusamy L."/>
        </authorList>
    </citation>
    <scope>NUCLEOTIDE SEQUENCE [LARGE SCALE GENOMIC DNA]</scope>
    <source>
        <strain evidence="2 3">SSI9</strain>
    </source>
</reference>
<feature type="signal peptide" evidence="1">
    <location>
        <begin position="1"/>
        <end position="30"/>
    </location>
</feature>
<dbReference type="PROSITE" id="PS51257">
    <property type="entry name" value="PROKAR_LIPOPROTEIN"/>
    <property type="match status" value="1"/>
</dbReference>
<feature type="chain" id="PRO_5022701957" evidence="1">
    <location>
        <begin position="31"/>
        <end position="186"/>
    </location>
</feature>
<dbReference type="EMBL" id="VTAV01000003">
    <property type="protein sequence ID" value="TYR36864.1"/>
    <property type="molecule type" value="Genomic_DNA"/>
</dbReference>
<dbReference type="Proteomes" id="UP000322362">
    <property type="component" value="Unassembled WGS sequence"/>
</dbReference>
<gene>
    <name evidence="2" type="ORF">FXV77_06705</name>
</gene>
<keyword evidence="3" id="KW-1185">Reference proteome</keyword>
<evidence type="ECO:0000313" key="2">
    <source>
        <dbReference type="EMBL" id="TYR36864.1"/>
    </source>
</evidence>
<evidence type="ECO:0000256" key="1">
    <source>
        <dbReference type="SAM" id="SignalP"/>
    </source>
</evidence>
<sequence length="186" mass="21095">MSNLYKFLNTMRTKQCLLWLCYSCILWLSACTKLDNGDYVMPITLYEKLQGTWTLTDLKQIDETAKIAGLKPDEMSLYNQFDFNTLQIVLETDDDGIPTIYQVTGNAPVLFETNGFWELENPFPMADGSAPIIQLYRDAEKSILTGKLHVVGMPGASPQMELKLTRSQAGVPYVSYLYQLTDLNLK</sequence>
<comment type="caution">
    <text evidence="2">The sequence shown here is derived from an EMBL/GenBank/DDBJ whole genome shotgun (WGS) entry which is preliminary data.</text>
</comment>
<name>A0A5D4H8I2_9SPHI</name>
<dbReference type="InterPro" id="IPR032168">
    <property type="entry name" value="DUF5004"/>
</dbReference>
<evidence type="ECO:0000313" key="3">
    <source>
        <dbReference type="Proteomes" id="UP000322362"/>
    </source>
</evidence>
<dbReference type="AlphaFoldDB" id="A0A5D4H8I2"/>
<organism evidence="2 3">
    <name type="scientific">Sphingobacterium phlebotomi</name>
    <dbReference type="NCBI Taxonomy" id="2605433"/>
    <lineage>
        <taxon>Bacteria</taxon>
        <taxon>Pseudomonadati</taxon>
        <taxon>Bacteroidota</taxon>
        <taxon>Sphingobacteriia</taxon>
        <taxon>Sphingobacteriales</taxon>
        <taxon>Sphingobacteriaceae</taxon>
        <taxon>Sphingobacterium</taxon>
    </lineage>
</organism>
<dbReference type="Pfam" id="PF16395">
    <property type="entry name" value="DUF5004"/>
    <property type="match status" value="1"/>
</dbReference>
<proteinExistence type="predicted"/>
<keyword evidence="1" id="KW-0732">Signal</keyword>
<accession>A0A5D4H8I2</accession>